<sequence>MDLYYKMLKIDTIVNSIFNSNTYIISDTKSSDAWLVDCGDLEPILTGLEKRQLELKGIFITHTHFDHIYGLNKITKEYPETIIYTSEVGVDALSDSKLNLSKYHEMPFVYEGCNDVVCKEGDNIKLFSEVDMQVIETPGHNPSCLSFYIPIQNVIFTGDSLIPGIKTVTYFPKSNKTLAKESEVKIMHLCNQFTIVHPGHNESILLKYLKG</sequence>
<dbReference type="EMBL" id="FQTV01000003">
    <property type="protein sequence ID" value="SHE80523.1"/>
    <property type="molecule type" value="Genomic_DNA"/>
</dbReference>
<evidence type="ECO:0000256" key="1">
    <source>
        <dbReference type="ARBA" id="ARBA00001947"/>
    </source>
</evidence>
<evidence type="ECO:0000313" key="6">
    <source>
        <dbReference type="EMBL" id="SHE80523.1"/>
    </source>
</evidence>
<keyword evidence="2" id="KW-0479">Metal-binding</keyword>
<dbReference type="AlphaFoldDB" id="A0A1M4WHI6"/>
<dbReference type="InterPro" id="IPR001279">
    <property type="entry name" value="Metallo-B-lactamas"/>
</dbReference>
<evidence type="ECO:0000256" key="4">
    <source>
        <dbReference type="ARBA" id="ARBA00022833"/>
    </source>
</evidence>
<feature type="domain" description="Metallo-beta-lactamase" evidence="5">
    <location>
        <begin position="19"/>
        <end position="200"/>
    </location>
</feature>
<name>A0A1M4WHI6_9BACE</name>
<dbReference type="InterPro" id="IPR051453">
    <property type="entry name" value="MBL_Glyoxalase_II"/>
</dbReference>
<evidence type="ECO:0000259" key="5">
    <source>
        <dbReference type="SMART" id="SM00849"/>
    </source>
</evidence>
<reference evidence="6 7" key="1">
    <citation type="submission" date="2016-11" db="EMBL/GenBank/DDBJ databases">
        <authorList>
            <person name="Jaros S."/>
            <person name="Januszkiewicz K."/>
            <person name="Wedrychowicz H."/>
        </authorList>
    </citation>
    <scope>NUCLEOTIDE SEQUENCE [LARGE SCALE GENOMIC DNA]</scope>
    <source>
        <strain evidence="6 7">DSM 26991</strain>
    </source>
</reference>
<dbReference type="PANTHER" id="PTHR46233:SF3">
    <property type="entry name" value="HYDROXYACYLGLUTATHIONE HYDROLASE GLOC"/>
    <property type="match status" value="1"/>
</dbReference>
<dbReference type="PANTHER" id="PTHR46233">
    <property type="entry name" value="HYDROXYACYLGLUTATHIONE HYDROLASE GLOC"/>
    <property type="match status" value="1"/>
</dbReference>
<dbReference type="SUPFAM" id="SSF56281">
    <property type="entry name" value="Metallo-hydrolase/oxidoreductase"/>
    <property type="match status" value="1"/>
</dbReference>
<dbReference type="GO" id="GO:0046872">
    <property type="term" value="F:metal ion binding"/>
    <property type="evidence" value="ECO:0007669"/>
    <property type="project" value="UniProtKB-KW"/>
</dbReference>
<organism evidence="6 7">
    <name type="scientific">Bacteroides luti</name>
    <dbReference type="NCBI Taxonomy" id="1297750"/>
    <lineage>
        <taxon>Bacteria</taxon>
        <taxon>Pseudomonadati</taxon>
        <taxon>Bacteroidota</taxon>
        <taxon>Bacteroidia</taxon>
        <taxon>Bacteroidales</taxon>
        <taxon>Bacteroidaceae</taxon>
        <taxon>Bacteroides</taxon>
    </lineage>
</organism>
<keyword evidence="3" id="KW-0378">Hydrolase</keyword>
<comment type="cofactor">
    <cofactor evidence="1">
        <name>Zn(2+)</name>
        <dbReference type="ChEBI" id="CHEBI:29105"/>
    </cofactor>
</comment>
<evidence type="ECO:0000313" key="7">
    <source>
        <dbReference type="Proteomes" id="UP000184509"/>
    </source>
</evidence>
<evidence type="ECO:0000256" key="3">
    <source>
        <dbReference type="ARBA" id="ARBA00022801"/>
    </source>
</evidence>
<accession>A0A1M4WHI6</accession>
<dbReference type="Pfam" id="PF00753">
    <property type="entry name" value="Lactamase_B"/>
    <property type="match status" value="1"/>
</dbReference>
<protein>
    <submittedName>
        <fullName evidence="6">Glyoxylase, beta-lactamase superfamily II</fullName>
    </submittedName>
</protein>
<dbReference type="Proteomes" id="UP000184509">
    <property type="component" value="Unassembled WGS sequence"/>
</dbReference>
<dbReference type="Gene3D" id="3.60.15.10">
    <property type="entry name" value="Ribonuclease Z/Hydroxyacylglutathione hydrolase-like"/>
    <property type="match status" value="1"/>
</dbReference>
<evidence type="ECO:0000256" key="2">
    <source>
        <dbReference type="ARBA" id="ARBA00022723"/>
    </source>
</evidence>
<dbReference type="STRING" id="1297750.SAMN05444405_10382"/>
<proteinExistence type="predicted"/>
<dbReference type="SMART" id="SM00849">
    <property type="entry name" value="Lactamase_B"/>
    <property type="match status" value="1"/>
</dbReference>
<dbReference type="InterPro" id="IPR036866">
    <property type="entry name" value="RibonucZ/Hydroxyglut_hydro"/>
</dbReference>
<keyword evidence="4" id="KW-0862">Zinc</keyword>
<keyword evidence="7" id="KW-1185">Reference proteome</keyword>
<gene>
    <name evidence="6" type="ORF">SAMN05444405_10382</name>
</gene>
<dbReference type="GO" id="GO:0016787">
    <property type="term" value="F:hydrolase activity"/>
    <property type="evidence" value="ECO:0007669"/>
    <property type="project" value="UniProtKB-KW"/>
</dbReference>
<dbReference type="CDD" id="cd06262">
    <property type="entry name" value="metallo-hydrolase-like_MBL-fold"/>
    <property type="match status" value="1"/>
</dbReference>